<sequence>MEAHAHAIGWARLTTKRLSVRRRRAPAPLGPSSIEASVGVCSAVNTHTRKAPNGERCQARAARVCVYECGTFAVHAYTHESAK</sequence>
<keyword evidence="2" id="KW-1185">Reference proteome</keyword>
<gene>
    <name evidence="1" type="ORF">IPOD504_LOCUS10778</name>
</gene>
<organism evidence="1 2">
    <name type="scientific">Iphiclides podalirius</name>
    <name type="common">scarce swallowtail</name>
    <dbReference type="NCBI Taxonomy" id="110791"/>
    <lineage>
        <taxon>Eukaryota</taxon>
        <taxon>Metazoa</taxon>
        <taxon>Ecdysozoa</taxon>
        <taxon>Arthropoda</taxon>
        <taxon>Hexapoda</taxon>
        <taxon>Insecta</taxon>
        <taxon>Pterygota</taxon>
        <taxon>Neoptera</taxon>
        <taxon>Endopterygota</taxon>
        <taxon>Lepidoptera</taxon>
        <taxon>Glossata</taxon>
        <taxon>Ditrysia</taxon>
        <taxon>Papilionoidea</taxon>
        <taxon>Papilionidae</taxon>
        <taxon>Papilioninae</taxon>
        <taxon>Iphiclides</taxon>
    </lineage>
</organism>
<evidence type="ECO:0008006" key="3">
    <source>
        <dbReference type="Google" id="ProtNLM"/>
    </source>
</evidence>
<dbReference type="EMBL" id="OW152838">
    <property type="protein sequence ID" value="CAH2059230.1"/>
    <property type="molecule type" value="Genomic_DNA"/>
</dbReference>
<protein>
    <recommendedName>
        <fullName evidence="3">C2H2-type domain-containing protein</fullName>
    </recommendedName>
</protein>
<proteinExistence type="predicted"/>
<dbReference type="Proteomes" id="UP000837857">
    <property type="component" value="Chromosome 26"/>
</dbReference>
<accession>A0ABN8INF5</accession>
<name>A0ABN8INF5_9NEOP</name>
<evidence type="ECO:0000313" key="2">
    <source>
        <dbReference type="Proteomes" id="UP000837857"/>
    </source>
</evidence>
<evidence type="ECO:0000313" key="1">
    <source>
        <dbReference type="EMBL" id="CAH2059230.1"/>
    </source>
</evidence>
<feature type="non-terminal residue" evidence="1">
    <location>
        <position position="1"/>
    </location>
</feature>
<reference evidence="1" key="1">
    <citation type="submission" date="2022-03" db="EMBL/GenBank/DDBJ databases">
        <authorList>
            <person name="Martin H S."/>
        </authorList>
    </citation>
    <scope>NUCLEOTIDE SEQUENCE</scope>
</reference>